<evidence type="ECO:0000313" key="5">
    <source>
        <dbReference type="EMBL" id="CAH0099105.1"/>
    </source>
</evidence>
<dbReference type="InterPro" id="IPR023397">
    <property type="entry name" value="SAM-dep_MeTrfase_MraW_recog"/>
</dbReference>
<dbReference type="GO" id="GO:0071424">
    <property type="term" value="F:rRNA (cytosine-N4-)-methyltransferase activity"/>
    <property type="evidence" value="ECO:0007669"/>
    <property type="project" value="TreeGrafter"/>
</dbReference>
<dbReference type="Gene3D" id="3.40.50.150">
    <property type="entry name" value="Vaccinia Virus protein VP39"/>
    <property type="match status" value="1"/>
</dbReference>
<gene>
    <name evidence="5" type="ORF">DGAL_LOCUS1214</name>
</gene>
<evidence type="ECO:0000256" key="3">
    <source>
        <dbReference type="ARBA" id="ARBA00022679"/>
    </source>
</evidence>
<organism evidence="5 6">
    <name type="scientific">Daphnia galeata</name>
    <dbReference type="NCBI Taxonomy" id="27404"/>
    <lineage>
        <taxon>Eukaryota</taxon>
        <taxon>Metazoa</taxon>
        <taxon>Ecdysozoa</taxon>
        <taxon>Arthropoda</taxon>
        <taxon>Crustacea</taxon>
        <taxon>Branchiopoda</taxon>
        <taxon>Diplostraca</taxon>
        <taxon>Cladocera</taxon>
        <taxon>Anomopoda</taxon>
        <taxon>Daphniidae</taxon>
        <taxon>Daphnia</taxon>
    </lineage>
</organism>
<proteinExistence type="inferred from homology"/>
<dbReference type="NCBIfam" id="TIGR00006">
    <property type="entry name" value="16S rRNA (cytosine(1402)-N(4))-methyltransferase RsmH"/>
    <property type="match status" value="1"/>
</dbReference>
<keyword evidence="6" id="KW-1185">Reference proteome</keyword>
<dbReference type="SUPFAM" id="SSF53335">
    <property type="entry name" value="S-adenosyl-L-methionine-dependent methyltransferases"/>
    <property type="match status" value="1"/>
</dbReference>
<accession>A0A8J2RCU8</accession>
<dbReference type="EMBL" id="CAKKLH010000013">
    <property type="protein sequence ID" value="CAH0099105.1"/>
    <property type="molecule type" value="Genomic_DNA"/>
</dbReference>
<dbReference type="PANTHER" id="PTHR11265:SF0">
    <property type="entry name" value="12S RRNA N4-METHYLCYTIDINE METHYLTRANSFERASE"/>
    <property type="match status" value="1"/>
</dbReference>
<dbReference type="InterPro" id="IPR002903">
    <property type="entry name" value="RsmH"/>
</dbReference>
<evidence type="ECO:0008006" key="7">
    <source>
        <dbReference type="Google" id="ProtNLM"/>
    </source>
</evidence>
<sequence>MRCVPFIFSSVSHWSLRATRHYSSNKLEFHVPVMHKEVLAMFQPQTNQKFLDLTFGAGGHTRKLLNSASNITVYTLDRDPLAYELAIQLASKTLYGQVTPLLGKFSDLPELLPVSEAYNFFDGILIDCGCSSMQYDTRERGFSLSKNGPLDMRMDQNRLENQPSAKDILANIDEDSLCRILKVYGEEKQAKKIARAIIEARYLFKSLQTTHELAQLIESTCGLSARTDKLQRPSHVATKTFQALRILVNDELNELDFAVRFAHRALKIGGKLVAITFHSLEDRIVKEHLHELDCSPGTSEDIYKTYGRQLNRLVPLPQMKQQQWQSINKHVLVPSVEEVNENPRSRSAKLRAAYYTLSIDRMNERRYSHQAPENTNIFWQALMHTDSSYEKLTSQT</sequence>
<evidence type="ECO:0000256" key="1">
    <source>
        <dbReference type="ARBA" id="ARBA00010396"/>
    </source>
</evidence>
<protein>
    <recommendedName>
        <fullName evidence="7">Methyltransferase-like protein 15</fullName>
    </recommendedName>
</protein>
<comment type="similarity">
    <text evidence="1">Belongs to the methyltransferase superfamily. RsmH family.</text>
</comment>
<dbReference type="AlphaFoldDB" id="A0A8J2RCU8"/>
<evidence type="ECO:0000256" key="2">
    <source>
        <dbReference type="ARBA" id="ARBA00022603"/>
    </source>
</evidence>
<evidence type="ECO:0000256" key="4">
    <source>
        <dbReference type="ARBA" id="ARBA00022691"/>
    </source>
</evidence>
<dbReference type="Proteomes" id="UP000789390">
    <property type="component" value="Unassembled WGS sequence"/>
</dbReference>
<dbReference type="HAMAP" id="MF_01007">
    <property type="entry name" value="16SrRNA_methyltr_H"/>
    <property type="match status" value="1"/>
</dbReference>
<dbReference type="GO" id="GO:0070475">
    <property type="term" value="P:rRNA base methylation"/>
    <property type="evidence" value="ECO:0007669"/>
    <property type="project" value="TreeGrafter"/>
</dbReference>
<comment type="caution">
    <text evidence="5">The sequence shown here is derived from an EMBL/GenBank/DDBJ whole genome shotgun (WGS) entry which is preliminary data.</text>
</comment>
<keyword evidence="2" id="KW-0489">Methyltransferase</keyword>
<evidence type="ECO:0000313" key="6">
    <source>
        <dbReference type="Proteomes" id="UP000789390"/>
    </source>
</evidence>
<keyword evidence="3" id="KW-0808">Transferase</keyword>
<dbReference type="Gene3D" id="1.10.150.170">
    <property type="entry name" value="Putative methyltransferase TM0872, insert domain"/>
    <property type="match status" value="1"/>
</dbReference>
<dbReference type="PANTHER" id="PTHR11265">
    <property type="entry name" value="S-ADENOSYL-METHYLTRANSFERASE MRAW"/>
    <property type="match status" value="1"/>
</dbReference>
<keyword evidence="4" id="KW-0949">S-adenosyl-L-methionine</keyword>
<dbReference type="InterPro" id="IPR029063">
    <property type="entry name" value="SAM-dependent_MTases_sf"/>
</dbReference>
<name>A0A8J2RCU8_9CRUS</name>
<dbReference type="SUPFAM" id="SSF81799">
    <property type="entry name" value="Putative methyltransferase TM0872, insert domain"/>
    <property type="match status" value="1"/>
</dbReference>
<reference evidence="5" key="1">
    <citation type="submission" date="2021-11" db="EMBL/GenBank/DDBJ databases">
        <authorList>
            <person name="Schell T."/>
        </authorList>
    </citation>
    <scope>NUCLEOTIDE SEQUENCE</scope>
    <source>
        <strain evidence="5">M5</strain>
    </source>
</reference>
<dbReference type="OrthoDB" id="6356893at2759"/>
<dbReference type="Pfam" id="PF01795">
    <property type="entry name" value="Methyltransf_5"/>
    <property type="match status" value="1"/>
</dbReference>